<dbReference type="AlphaFoldDB" id="A0A8X6VE51"/>
<comment type="caution">
    <text evidence="2">The sequence shown here is derived from an EMBL/GenBank/DDBJ whole genome shotgun (WGS) entry which is preliminary data.</text>
</comment>
<dbReference type="Proteomes" id="UP000887159">
    <property type="component" value="Unassembled WGS sequence"/>
</dbReference>
<gene>
    <name evidence="2" type="ORF">TNCV_4493501</name>
</gene>
<accession>A0A8X6VE51</accession>
<reference evidence="2" key="1">
    <citation type="submission" date="2020-08" db="EMBL/GenBank/DDBJ databases">
        <title>Multicomponent nature underlies the extraordinary mechanical properties of spider dragline silk.</title>
        <authorList>
            <person name="Kono N."/>
            <person name="Nakamura H."/>
            <person name="Mori M."/>
            <person name="Yoshida Y."/>
            <person name="Ohtoshi R."/>
            <person name="Malay A.D."/>
            <person name="Moran D.A.P."/>
            <person name="Tomita M."/>
            <person name="Numata K."/>
            <person name="Arakawa K."/>
        </authorList>
    </citation>
    <scope>NUCLEOTIDE SEQUENCE</scope>
</reference>
<evidence type="ECO:0000313" key="3">
    <source>
        <dbReference type="Proteomes" id="UP000887159"/>
    </source>
</evidence>
<dbReference type="EMBL" id="BMAU01021333">
    <property type="protein sequence ID" value="GFY15097.1"/>
    <property type="molecule type" value="Genomic_DNA"/>
</dbReference>
<name>A0A8X6VE51_TRICX</name>
<feature type="region of interest" description="Disordered" evidence="1">
    <location>
        <begin position="58"/>
        <end position="133"/>
    </location>
</feature>
<organism evidence="2 3">
    <name type="scientific">Trichonephila clavipes</name>
    <name type="common">Golden silk orbweaver</name>
    <name type="synonym">Nephila clavipes</name>
    <dbReference type="NCBI Taxonomy" id="2585209"/>
    <lineage>
        <taxon>Eukaryota</taxon>
        <taxon>Metazoa</taxon>
        <taxon>Ecdysozoa</taxon>
        <taxon>Arthropoda</taxon>
        <taxon>Chelicerata</taxon>
        <taxon>Arachnida</taxon>
        <taxon>Araneae</taxon>
        <taxon>Araneomorphae</taxon>
        <taxon>Entelegynae</taxon>
        <taxon>Araneoidea</taxon>
        <taxon>Nephilidae</taxon>
        <taxon>Trichonephila</taxon>
    </lineage>
</organism>
<protein>
    <submittedName>
        <fullName evidence="2">Uncharacterized protein</fullName>
    </submittedName>
</protein>
<keyword evidence="3" id="KW-1185">Reference proteome</keyword>
<proteinExistence type="predicted"/>
<sequence length="133" mass="15178">MQSSLKLEHTLVQIQLLENFIGGYDKLMIDPELGKIAFQYNKDAMSKKEFLVSKLYPPSTEPDCPNHALPSKLKSKSTKKDTLKKHRAKNKSSDDSVFTNKTARPIFPTKTEEPIETQNNFENLEQDAEHSLI</sequence>
<feature type="compositionally biased region" description="Basic residues" evidence="1">
    <location>
        <begin position="73"/>
        <end position="90"/>
    </location>
</feature>
<evidence type="ECO:0000256" key="1">
    <source>
        <dbReference type="SAM" id="MobiDB-lite"/>
    </source>
</evidence>
<evidence type="ECO:0000313" key="2">
    <source>
        <dbReference type="EMBL" id="GFY15097.1"/>
    </source>
</evidence>